<dbReference type="SMART" id="SM00858">
    <property type="entry name" value="SAF"/>
    <property type="match status" value="1"/>
</dbReference>
<comment type="similarity">
    <text evidence="4">Belongs to the FlgA family.</text>
</comment>
<dbReference type="OrthoDB" id="7619725at2"/>
<dbReference type="GO" id="GO:0044780">
    <property type="term" value="P:bacterial-type flagellum assembly"/>
    <property type="evidence" value="ECO:0007669"/>
    <property type="project" value="InterPro"/>
</dbReference>
<protein>
    <recommendedName>
        <fullName evidence="4">Flagella basal body P-ring formation protein FlgA</fullName>
    </recommendedName>
</protein>
<feature type="domain" description="SAF" evidence="5">
    <location>
        <begin position="17"/>
        <end position="75"/>
    </location>
</feature>
<evidence type="ECO:0000259" key="5">
    <source>
        <dbReference type="SMART" id="SM00858"/>
    </source>
</evidence>
<keyword evidence="4" id="KW-1005">Bacterial flagellum biogenesis</keyword>
<dbReference type="InterPro" id="IPR013974">
    <property type="entry name" value="SAF"/>
</dbReference>
<keyword evidence="3 4" id="KW-0574">Periplasm</keyword>
<dbReference type="CDD" id="cd11614">
    <property type="entry name" value="SAF_CpaB_FlgA_like"/>
    <property type="match status" value="1"/>
</dbReference>
<keyword evidence="6" id="KW-0966">Cell projection</keyword>
<proteinExistence type="inferred from homology"/>
<sequence>MIRLALLLLIFAGPAWADMVIANRTIRAQEIVTADALSMKAGSLDAGFEDPMDVLGLEARVSLYAGRPVLRAHVGPAALIERNQIISLVFARGGLRITSEGRALDRGGVGERIRVMNLDSHTTLFGAVQPDGSVHVSQ</sequence>
<dbReference type="Pfam" id="PF13144">
    <property type="entry name" value="ChapFlgA"/>
    <property type="match status" value="1"/>
</dbReference>
<accession>A0A238WTP7</accession>
<dbReference type="Gene3D" id="2.30.30.760">
    <property type="match status" value="1"/>
</dbReference>
<dbReference type="PANTHER" id="PTHR36307:SF1">
    <property type="entry name" value="FLAGELLA BASAL BODY P-RING FORMATION PROTEIN FLGA"/>
    <property type="match status" value="1"/>
</dbReference>
<feature type="chain" id="PRO_5011815339" description="Flagella basal body P-ring formation protein FlgA" evidence="4">
    <location>
        <begin position="18"/>
        <end position="138"/>
    </location>
</feature>
<keyword evidence="6" id="KW-0969">Cilium</keyword>
<gene>
    <name evidence="6" type="ORF">SAMN06265370_107100</name>
</gene>
<dbReference type="AlphaFoldDB" id="A0A238WTP7"/>
<keyword evidence="2 4" id="KW-0732">Signal</keyword>
<dbReference type="NCBIfam" id="TIGR03170">
    <property type="entry name" value="flgA_cterm"/>
    <property type="match status" value="1"/>
</dbReference>
<comment type="function">
    <text evidence="4">Involved in the assembly process of the P-ring formation. It may associate with FlgF on the rod constituting a structure essential for the P-ring assembly or may act as a modulator protein for the P-ring assembly.</text>
</comment>
<evidence type="ECO:0000256" key="2">
    <source>
        <dbReference type="ARBA" id="ARBA00022729"/>
    </source>
</evidence>
<dbReference type="Proteomes" id="UP000198417">
    <property type="component" value="Unassembled WGS sequence"/>
</dbReference>
<keyword evidence="6" id="KW-0282">Flagellum</keyword>
<keyword evidence="7" id="KW-1185">Reference proteome</keyword>
<evidence type="ECO:0000256" key="4">
    <source>
        <dbReference type="RuleBase" id="RU362063"/>
    </source>
</evidence>
<name>A0A238WTP7_9RHOB</name>
<evidence type="ECO:0000313" key="6">
    <source>
        <dbReference type="EMBL" id="SNR49808.1"/>
    </source>
</evidence>
<organism evidence="6 7">
    <name type="scientific">Puniceibacterium sediminis</name>
    <dbReference type="NCBI Taxonomy" id="1608407"/>
    <lineage>
        <taxon>Bacteria</taxon>
        <taxon>Pseudomonadati</taxon>
        <taxon>Pseudomonadota</taxon>
        <taxon>Alphaproteobacteria</taxon>
        <taxon>Rhodobacterales</taxon>
        <taxon>Paracoccaceae</taxon>
        <taxon>Puniceibacterium</taxon>
    </lineage>
</organism>
<evidence type="ECO:0000256" key="3">
    <source>
        <dbReference type="ARBA" id="ARBA00022764"/>
    </source>
</evidence>
<dbReference type="GO" id="GO:0042597">
    <property type="term" value="C:periplasmic space"/>
    <property type="evidence" value="ECO:0007669"/>
    <property type="project" value="UniProtKB-SubCell"/>
</dbReference>
<feature type="signal peptide" evidence="4">
    <location>
        <begin position="1"/>
        <end position="17"/>
    </location>
</feature>
<comment type="subcellular location">
    <subcellularLocation>
        <location evidence="1 4">Periplasm</location>
    </subcellularLocation>
</comment>
<evidence type="ECO:0000313" key="7">
    <source>
        <dbReference type="Proteomes" id="UP000198417"/>
    </source>
</evidence>
<dbReference type="EMBL" id="FZNN01000007">
    <property type="protein sequence ID" value="SNR49808.1"/>
    <property type="molecule type" value="Genomic_DNA"/>
</dbReference>
<dbReference type="PANTHER" id="PTHR36307">
    <property type="entry name" value="FLAGELLA BASAL BODY P-RING FORMATION PROTEIN FLGA"/>
    <property type="match status" value="1"/>
</dbReference>
<evidence type="ECO:0000256" key="1">
    <source>
        <dbReference type="ARBA" id="ARBA00004418"/>
    </source>
</evidence>
<dbReference type="InterPro" id="IPR039246">
    <property type="entry name" value="Flagellar_FlgA"/>
</dbReference>
<dbReference type="RefSeq" id="WP_089270338.1">
    <property type="nucleotide sequence ID" value="NZ_FZNN01000007.1"/>
</dbReference>
<dbReference type="InterPro" id="IPR017585">
    <property type="entry name" value="SAF_FlgA"/>
</dbReference>
<reference evidence="6 7" key="1">
    <citation type="submission" date="2017-06" db="EMBL/GenBank/DDBJ databases">
        <authorList>
            <person name="Kim H.J."/>
            <person name="Triplett B.A."/>
        </authorList>
    </citation>
    <scope>NUCLEOTIDE SEQUENCE [LARGE SCALE GENOMIC DNA]</scope>
    <source>
        <strain evidence="6 7">DSM 29052</strain>
    </source>
</reference>